<proteinExistence type="predicted"/>
<dbReference type="Pfam" id="PF00069">
    <property type="entry name" value="Pkinase"/>
    <property type="match status" value="1"/>
</dbReference>
<feature type="domain" description="Protein kinase" evidence="2">
    <location>
        <begin position="661"/>
        <end position="928"/>
    </location>
</feature>
<keyword evidence="4" id="KW-1185">Reference proteome</keyword>
<dbReference type="PROSITE" id="PS00108">
    <property type="entry name" value="PROTEIN_KINASE_ST"/>
    <property type="match status" value="2"/>
</dbReference>
<dbReference type="Gene3D" id="1.10.510.10">
    <property type="entry name" value="Transferase(Phosphotransferase) domain 1"/>
    <property type="match status" value="2"/>
</dbReference>
<dbReference type="Pfam" id="PF07714">
    <property type="entry name" value="PK_Tyr_Ser-Thr"/>
    <property type="match status" value="1"/>
</dbReference>
<evidence type="ECO:0000259" key="2">
    <source>
        <dbReference type="PROSITE" id="PS50011"/>
    </source>
</evidence>
<dbReference type="PANTHER" id="PTHR44329">
    <property type="entry name" value="SERINE/THREONINE-PROTEIN KINASE TNNI3K-RELATED"/>
    <property type="match status" value="1"/>
</dbReference>
<dbReference type="InterPro" id="IPR051681">
    <property type="entry name" value="Ser/Thr_Kinases-Pseudokinases"/>
</dbReference>
<dbReference type="InterPro" id="IPR008271">
    <property type="entry name" value="Ser/Thr_kinase_AS"/>
</dbReference>
<dbReference type="SUPFAM" id="SSF56112">
    <property type="entry name" value="Protein kinase-like (PK-like)"/>
    <property type="match status" value="2"/>
</dbReference>
<sequence>MDRALLFSHSTMTSCFACVGFVLKGCLEILDLVARTLGLQREQLRVSHTDSIPNSIPSDAGSISNDADSIPTHAGSISNDADSIPSDAGSISNDADSMPSDSGSISNVAESIPSDEDYDAGSILNDADSIPSDAGSISNDADSIPGDTNSSLRDINSVAAVTLFKHCRDAATAVRSKCERVRFNKSLCRLLADTYARYLPSDFDFTYTNKCQTILAELRRVISCGEMLVEQWTDKDWWMSVVTSSDSASIKERVVLHLNEFLFCVKVLRLIASKGAVPEGTSFMPLDLSMPDVEEGSRRDTERLFRIVEGYKAKSVPHGAVEKLAELALNKLSATMSDPGHLQSIEYDDVQLAGFLGRGSAGSVFECRFHGQMAAAKITNDLAEVEAKLQTRLRHPNVVQFIGYAVKQNQYIIVMELMKMDLRRYLEENVHESQSGLPLPLLLALDIMLQLAEAMNYLHKSEVMHRDLKSANVLINVVENKESYIFPSVQVKLTDFGISKLNLRNTQKQNTEKYTKAADVYSYAMVFYEVLTAKMPFENIEQHELASRICDGERPILPPDDYCPVYVSAVIQKCWATRPEDRPQFHEICQMLWQCKDRILSYSSPHSSTWKSEPQKHRNDGGDIEGIVRTGKSENLFQGPGMMANISVGDFRATIEFHDVQLKTEYLGQGGYAPVFKCQLHGKMAAAKLFTTSKTSVKAVKNEAKLLASLEHPNVVQFIGYAVKEKQHYIITELMSKDLRMYLEENGPLSLPLAVDIMLQIAEGMKYLHERGVMHRDLKAENVLINVVENESYISPSVKVKLTDFGLSKLNLNNSRFTTMGVGTAQWRAPEVFKDEQNTEKYTNAADVYSFALVFFEVLTREVPFAQISRSQILGEIRRGNMPSLPSDDDRPWPLSAFIRKCWATRPEDRPRFPEICQRLQECKDTILNHSTPNASSQNSTP</sequence>
<dbReference type="SMART" id="SM00220">
    <property type="entry name" value="S_TKc"/>
    <property type="match status" value="2"/>
</dbReference>
<dbReference type="CDD" id="cd13999">
    <property type="entry name" value="STKc_MAP3K-like"/>
    <property type="match status" value="1"/>
</dbReference>
<dbReference type="PANTHER" id="PTHR44329:SF260">
    <property type="entry name" value="PROTEIN KINASE DOMAIN-CONTAINING PROTEIN"/>
    <property type="match status" value="1"/>
</dbReference>
<protein>
    <recommendedName>
        <fullName evidence="2">Protein kinase domain-containing protein</fullName>
    </recommendedName>
</protein>
<evidence type="ECO:0000256" key="1">
    <source>
        <dbReference type="SAM" id="MobiDB-lite"/>
    </source>
</evidence>
<dbReference type="Proteomes" id="UP001497444">
    <property type="component" value="Chromosome 10"/>
</dbReference>
<dbReference type="InterPro" id="IPR011009">
    <property type="entry name" value="Kinase-like_dom_sf"/>
</dbReference>
<dbReference type="InterPro" id="IPR001245">
    <property type="entry name" value="Ser-Thr/Tyr_kinase_cat_dom"/>
</dbReference>
<dbReference type="PROSITE" id="PS51257">
    <property type="entry name" value="PROKAR_LIPOPROTEIN"/>
    <property type="match status" value="1"/>
</dbReference>
<dbReference type="PROSITE" id="PS50011">
    <property type="entry name" value="PROTEIN_KINASE_DOM"/>
    <property type="match status" value="2"/>
</dbReference>
<feature type="domain" description="Protein kinase" evidence="2">
    <location>
        <begin position="350"/>
        <end position="594"/>
    </location>
</feature>
<organism evidence="3 4">
    <name type="scientific">Sphagnum jensenii</name>
    <dbReference type="NCBI Taxonomy" id="128206"/>
    <lineage>
        <taxon>Eukaryota</taxon>
        <taxon>Viridiplantae</taxon>
        <taxon>Streptophyta</taxon>
        <taxon>Embryophyta</taxon>
        <taxon>Bryophyta</taxon>
        <taxon>Sphagnophytina</taxon>
        <taxon>Sphagnopsida</taxon>
        <taxon>Sphagnales</taxon>
        <taxon>Sphagnaceae</taxon>
        <taxon>Sphagnum</taxon>
    </lineage>
</organism>
<evidence type="ECO:0000313" key="3">
    <source>
        <dbReference type="EMBL" id="CAK9256662.1"/>
    </source>
</evidence>
<evidence type="ECO:0000313" key="4">
    <source>
        <dbReference type="Proteomes" id="UP001497444"/>
    </source>
</evidence>
<feature type="compositionally biased region" description="Polar residues" evidence="1">
    <location>
        <begin position="135"/>
        <end position="149"/>
    </location>
</feature>
<accession>A0ABP0VTC1</accession>
<reference evidence="3" key="1">
    <citation type="submission" date="2024-02" db="EMBL/GenBank/DDBJ databases">
        <authorList>
            <consortium name="ELIXIR-Norway"/>
            <consortium name="Elixir Norway"/>
        </authorList>
    </citation>
    <scope>NUCLEOTIDE SEQUENCE</scope>
</reference>
<name>A0ABP0VTC1_9BRYO</name>
<dbReference type="InterPro" id="IPR000719">
    <property type="entry name" value="Prot_kinase_dom"/>
</dbReference>
<feature type="compositionally biased region" description="Polar residues" evidence="1">
    <location>
        <begin position="89"/>
        <end position="109"/>
    </location>
</feature>
<feature type="compositionally biased region" description="Polar residues" evidence="1">
    <location>
        <begin position="50"/>
        <end position="67"/>
    </location>
</feature>
<gene>
    <name evidence="3" type="ORF">CSSPJE1EN1_LOCUS2140</name>
</gene>
<dbReference type="EMBL" id="OZ020105">
    <property type="protein sequence ID" value="CAK9256662.1"/>
    <property type="molecule type" value="Genomic_DNA"/>
</dbReference>
<feature type="region of interest" description="Disordered" evidence="1">
    <location>
        <begin position="50"/>
        <end position="149"/>
    </location>
</feature>